<proteinExistence type="predicted"/>
<protein>
    <submittedName>
        <fullName evidence="1">Uncharacterized protein</fullName>
    </submittedName>
</protein>
<gene>
    <name evidence="1" type="ORF">A4A49_60540</name>
</gene>
<dbReference type="Gramene" id="OIS97078">
    <property type="protein sequence ID" value="OIS97078"/>
    <property type="gene ID" value="A4A49_60540"/>
</dbReference>
<sequence length="84" mass="10426">MMIKTLIWNIWSVNTQQAFRRVINMKKGHNFFVIALMEHFQKARHIQRYRRRLNMESAFTNLNRKIWLFFDVVVEWELIVETNQ</sequence>
<reference evidence="1" key="1">
    <citation type="submission" date="2016-11" db="EMBL/GenBank/DDBJ databases">
        <title>The genome of Nicotiana attenuata.</title>
        <authorList>
            <person name="Xu S."/>
            <person name="Brockmoeller T."/>
            <person name="Gaquerel E."/>
            <person name="Navarro A."/>
            <person name="Kuhl H."/>
            <person name="Gase K."/>
            <person name="Ling Z."/>
            <person name="Zhou W."/>
            <person name="Kreitzer C."/>
            <person name="Stanke M."/>
            <person name="Tang H."/>
            <person name="Lyons E."/>
            <person name="Pandey P."/>
            <person name="Pandey S.P."/>
            <person name="Timmermann B."/>
            <person name="Baldwin I.T."/>
        </authorList>
    </citation>
    <scope>NUCLEOTIDE SEQUENCE [LARGE SCALE GENOMIC DNA]</scope>
    <source>
        <strain evidence="1">UT</strain>
    </source>
</reference>
<dbReference type="AlphaFoldDB" id="A0A1J6IH74"/>
<dbReference type="Proteomes" id="UP000187609">
    <property type="component" value="Unassembled WGS sequence"/>
</dbReference>
<accession>A0A1J6IH74</accession>
<dbReference type="STRING" id="49451.A0A1J6IH74"/>
<organism evidence="1 2">
    <name type="scientific">Nicotiana attenuata</name>
    <name type="common">Coyote tobacco</name>
    <dbReference type="NCBI Taxonomy" id="49451"/>
    <lineage>
        <taxon>Eukaryota</taxon>
        <taxon>Viridiplantae</taxon>
        <taxon>Streptophyta</taxon>
        <taxon>Embryophyta</taxon>
        <taxon>Tracheophyta</taxon>
        <taxon>Spermatophyta</taxon>
        <taxon>Magnoliopsida</taxon>
        <taxon>eudicotyledons</taxon>
        <taxon>Gunneridae</taxon>
        <taxon>Pentapetalae</taxon>
        <taxon>asterids</taxon>
        <taxon>lamiids</taxon>
        <taxon>Solanales</taxon>
        <taxon>Solanaceae</taxon>
        <taxon>Nicotianoideae</taxon>
        <taxon>Nicotianeae</taxon>
        <taxon>Nicotiana</taxon>
    </lineage>
</organism>
<keyword evidence="2" id="KW-1185">Reference proteome</keyword>
<name>A0A1J6IH74_NICAT</name>
<dbReference type="EMBL" id="MJEQ01037193">
    <property type="protein sequence ID" value="OIS97078.1"/>
    <property type="molecule type" value="Genomic_DNA"/>
</dbReference>
<comment type="caution">
    <text evidence="1">The sequence shown here is derived from an EMBL/GenBank/DDBJ whole genome shotgun (WGS) entry which is preliminary data.</text>
</comment>
<evidence type="ECO:0000313" key="2">
    <source>
        <dbReference type="Proteomes" id="UP000187609"/>
    </source>
</evidence>
<feature type="non-terminal residue" evidence="1">
    <location>
        <position position="84"/>
    </location>
</feature>
<evidence type="ECO:0000313" key="1">
    <source>
        <dbReference type="EMBL" id="OIS97078.1"/>
    </source>
</evidence>